<evidence type="ECO:0000313" key="3">
    <source>
        <dbReference type="Proteomes" id="UP001066276"/>
    </source>
</evidence>
<reference evidence="2" key="1">
    <citation type="journal article" date="2022" name="bioRxiv">
        <title>Sequencing and chromosome-scale assembly of the giantPleurodeles waltlgenome.</title>
        <authorList>
            <person name="Brown T."/>
            <person name="Elewa A."/>
            <person name="Iarovenko S."/>
            <person name="Subramanian E."/>
            <person name="Araus A.J."/>
            <person name="Petzold A."/>
            <person name="Susuki M."/>
            <person name="Suzuki K.-i.T."/>
            <person name="Hayashi T."/>
            <person name="Toyoda A."/>
            <person name="Oliveira C."/>
            <person name="Osipova E."/>
            <person name="Leigh N.D."/>
            <person name="Simon A."/>
            <person name="Yun M.H."/>
        </authorList>
    </citation>
    <scope>NUCLEOTIDE SEQUENCE</scope>
    <source>
        <strain evidence="2">20211129_DDA</strain>
        <tissue evidence="2">Liver</tissue>
    </source>
</reference>
<dbReference type="EMBL" id="JANPWB010000015">
    <property type="protein sequence ID" value="KAJ1088805.1"/>
    <property type="molecule type" value="Genomic_DNA"/>
</dbReference>
<dbReference type="Proteomes" id="UP001066276">
    <property type="component" value="Chromosome 11"/>
</dbReference>
<sequence>MVLTFILVLESAHQETWMTAAAATAHELEDPGASYVKCSKWSAIVLRKYDHLHNDEVYDDTCDSEKELSVTSDDELSDSNASDASETTLAHNEMRPAHQNLLRQFQFLN</sequence>
<proteinExistence type="predicted"/>
<comment type="caution">
    <text evidence="2">The sequence shown here is derived from an EMBL/GenBank/DDBJ whole genome shotgun (WGS) entry which is preliminary data.</text>
</comment>
<gene>
    <name evidence="2" type="ORF">NDU88_001960</name>
</gene>
<evidence type="ECO:0000313" key="2">
    <source>
        <dbReference type="EMBL" id="KAJ1088805.1"/>
    </source>
</evidence>
<dbReference type="AlphaFoldDB" id="A0AAV7LN15"/>
<protein>
    <submittedName>
        <fullName evidence="2">Uncharacterized protein</fullName>
    </submittedName>
</protein>
<feature type="region of interest" description="Disordered" evidence="1">
    <location>
        <begin position="64"/>
        <end position="96"/>
    </location>
</feature>
<feature type="compositionally biased region" description="Polar residues" evidence="1">
    <location>
        <begin position="78"/>
        <end position="90"/>
    </location>
</feature>
<organism evidence="2 3">
    <name type="scientific">Pleurodeles waltl</name>
    <name type="common">Iberian ribbed newt</name>
    <dbReference type="NCBI Taxonomy" id="8319"/>
    <lineage>
        <taxon>Eukaryota</taxon>
        <taxon>Metazoa</taxon>
        <taxon>Chordata</taxon>
        <taxon>Craniata</taxon>
        <taxon>Vertebrata</taxon>
        <taxon>Euteleostomi</taxon>
        <taxon>Amphibia</taxon>
        <taxon>Batrachia</taxon>
        <taxon>Caudata</taxon>
        <taxon>Salamandroidea</taxon>
        <taxon>Salamandridae</taxon>
        <taxon>Pleurodelinae</taxon>
        <taxon>Pleurodeles</taxon>
    </lineage>
</organism>
<evidence type="ECO:0000256" key="1">
    <source>
        <dbReference type="SAM" id="MobiDB-lite"/>
    </source>
</evidence>
<accession>A0AAV7LN15</accession>
<name>A0AAV7LN15_PLEWA</name>
<keyword evidence="3" id="KW-1185">Reference proteome</keyword>